<evidence type="ECO:0008006" key="3">
    <source>
        <dbReference type="Google" id="ProtNLM"/>
    </source>
</evidence>
<gene>
    <name evidence="1" type="ORF">Anas_00374</name>
</gene>
<dbReference type="AlphaFoldDB" id="A0A5N5SKZ8"/>
<protein>
    <recommendedName>
        <fullName evidence="3">C-type lectin domain-containing protein</fullName>
    </recommendedName>
</protein>
<proteinExistence type="predicted"/>
<accession>A0A5N5SKZ8</accession>
<dbReference type="EMBL" id="SEYY01023955">
    <property type="protein sequence ID" value="KAB7494512.1"/>
    <property type="molecule type" value="Genomic_DNA"/>
</dbReference>
<name>A0A5N5SKZ8_9CRUS</name>
<keyword evidence="2" id="KW-1185">Reference proteome</keyword>
<reference evidence="1 2" key="1">
    <citation type="journal article" date="2019" name="PLoS Biol.">
        <title>Sex chromosomes control vertical transmission of feminizing Wolbachia symbionts in an isopod.</title>
        <authorList>
            <person name="Becking T."/>
            <person name="Chebbi M.A."/>
            <person name="Giraud I."/>
            <person name="Moumen B."/>
            <person name="Laverre T."/>
            <person name="Caubet Y."/>
            <person name="Peccoud J."/>
            <person name="Gilbert C."/>
            <person name="Cordaux R."/>
        </authorList>
    </citation>
    <scope>NUCLEOTIDE SEQUENCE [LARGE SCALE GENOMIC DNA]</scope>
    <source>
        <strain evidence="1">ANa2</strain>
        <tissue evidence="1">Whole body excluding digestive tract and cuticle</tissue>
    </source>
</reference>
<dbReference type="OrthoDB" id="10278190at2759"/>
<comment type="caution">
    <text evidence="1">The sequence shown here is derived from an EMBL/GenBank/DDBJ whole genome shotgun (WGS) entry which is preliminary data.</text>
</comment>
<dbReference type="Proteomes" id="UP000326759">
    <property type="component" value="Unassembled WGS sequence"/>
</dbReference>
<organism evidence="1 2">
    <name type="scientific">Armadillidium nasatum</name>
    <dbReference type="NCBI Taxonomy" id="96803"/>
    <lineage>
        <taxon>Eukaryota</taxon>
        <taxon>Metazoa</taxon>
        <taxon>Ecdysozoa</taxon>
        <taxon>Arthropoda</taxon>
        <taxon>Crustacea</taxon>
        <taxon>Multicrustacea</taxon>
        <taxon>Malacostraca</taxon>
        <taxon>Eumalacostraca</taxon>
        <taxon>Peracarida</taxon>
        <taxon>Isopoda</taxon>
        <taxon>Oniscidea</taxon>
        <taxon>Crinocheta</taxon>
        <taxon>Armadillidiidae</taxon>
        <taxon>Armadillidium</taxon>
    </lineage>
</organism>
<evidence type="ECO:0000313" key="2">
    <source>
        <dbReference type="Proteomes" id="UP000326759"/>
    </source>
</evidence>
<sequence length="154" mass="17436">MKGQEPEVRLIIEKSKMLKAVIFLILAGLILINYGNADVITKEECIRMGGSYCPGKKFRECYFTLKEEVSTYEEAVDLCAKKGAVIPHLSLSDYANFLNCTKFPWKFPFIMFLQPSLPTSDKCMTATFMDTSEFTTLSRCSLQTKAKVVCEIPF</sequence>
<evidence type="ECO:0000313" key="1">
    <source>
        <dbReference type="EMBL" id="KAB7494512.1"/>
    </source>
</evidence>